<evidence type="ECO:0000256" key="7">
    <source>
        <dbReference type="ARBA" id="ARBA00022723"/>
    </source>
</evidence>
<organism evidence="16 17">
    <name type="scientific">Rubus argutus</name>
    <name type="common">Southern blackberry</name>
    <dbReference type="NCBI Taxonomy" id="59490"/>
    <lineage>
        <taxon>Eukaryota</taxon>
        <taxon>Viridiplantae</taxon>
        <taxon>Streptophyta</taxon>
        <taxon>Embryophyta</taxon>
        <taxon>Tracheophyta</taxon>
        <taxon>Spermatophyta</taxon>
        <taxon>Magnoliopsida</taxon>
        <taxon>eudicotyledons</taxon>
        <taxon>Gunneridae</taxon>
        <taxon>Pentapetalae</taxon>
        <taxon>rosids</taxon>
        <taxon>fabids</taxon>
        <taxon>Rosales</taxon>
        <taxon>Rosaceae</taxon>
        <taxon>Rosoideae</taxon>
        <taxon>Rosoideae incertae sedis</taxon>
        <taxon>Rubus</taxon>
    </lineage>
</organism>
<comment type="caution">
    <text evidence="16">The sequence shown here is derived from an EMBL/GenBank/DDBJ whole genome shotgun (WGS) entry which is preliminary data.</text>
</comment>
<dbReference type="Pfam" id="PF13639">
    <property type="entry name" value="zf-RING_2"/>
    <property type="match status" value="1"/>
</dbReference>
<dbReference type="EMBL" id="JBEDUW010000003">
    <property type="protein sequence ID" value="KAK9936515.1"/>
    <property type="molecule type" value="Genomic_DNA"/>
</dbReference>
<evidence type="ECO:0000256" key="6">
    <source>
        <dbReference type="ARBA" id="ARBA00022692"/>
    </source>
</evidence>
<keyword evidence="8 13" id="KW-0863">Zinc-finger</keyword>
<evidence type="ECO:0000313" key="17">
    <source>
        <dbReference type="Proteomes" id="UP001457282"/>
    </source>
</evidence>
<keyword evidence="5" id="KW-0808">Transferase</keyword>
<dbReference type="GO" id="GO:0000325">
    <property type="term" value="C:plant-type vacuole"/>
    <property type="evidence" value="ECO:0007669"/>
    <property type="project" value="TreeGrafter"/>
</dbReference>
<evidence type="ECO:0000256" key="8">
    <source>
        <dbReference type="ARBA" id="ARBA00022771"/>
    </source>
</evidence>
<feature type="transmembrane region" description="Helical" evidence="14">
    <location>
        <begin position="86"/>
        <end position="107"/>
    </location>
</feature>
<keyword evidence="17" id="KW-1185">Reference proteome</keyword>
<sequence length="369" mass="41433">MFSSNQHPPSPSDAASPLLSNSIADNLLRSRRLIRQPPRPLRGAARFLRRASGRRMRLREPSVRVRESAAEQLEERQSDWAYSRPVVVLDLLWNAVLLGIGLAVLWFSYQENPSVPLRVWIGGYVLQCAVHMFCVGVECTRRRRVGEVGQVAVAVDEASPQWESSSGSGSDDSEDYGMEQSMEYTATSFAKNLESANTMFSFIWWILGFYWVTAGGESLTSDSPQLYWITITFLALDSVCFCLPCIIAILYVVTDQEGATKEEIDHLPKYKFRKISDFGKVNGEIQESFGGIMIECDTDTPTEHVLSQEDAECCICLCAYDDGTELRELPCRHHFHCPCIDKWLQINATCPLCKFNILKSASQSGSDEV</sequence>
<protein>
    <recommendedName>
        <fullName evidence="4">RING-type E3 ubiquitin transferase</fullName>
        <ecNumber evidence="4">2.3.2.27</ecNumber>
    </recommendedName>
</protein>
<reference evidence="16 17" key="1">
    <citation type="journal article" date="2023" name="G3 (Bethesda)">
        <title>A chromosome-length genome assembly and annotation of blackberry (Rubus argutus, cv. 'Hillquist').</title>
        <authorList>
            <person name="Bruna T."/>
            <person name="Aryal R."/>
            <person name="Dudchenko O."/>
            <person name="Sargent D.J."/>
            <person name="Mead D."/>
            <person name="Buti M."/>
            <person name="Cavallini A."/>
            <person name="Hytonen T."/>
            <person name="Andres J."/>
            <person name="Pham M."/>
            <person name="Weisz D."/>
            <person name="Mascagni F."/>
            <person name="Usai G."/>
            <person name="Natali L."/>
            <person name="Bassil N."/>
            <person name="Fernandez G.E."/>
            <person name="Lomsadze A."/>
            <person name="Armour M."/>
            <person name="Olukolu B."/>
            <person name="Poorten T."/>
            <person name="Britton C."/>
            <person name="Davik J."/>
            <person name="Ashrafi H."/>
            <person name="Aiden E.L."/>
            <person name="Borodovsky M."/>
            <person name="Worthington M."/>
        </authorList>
    </citation>
    <scope>NUCLEOTIDE SEQUENCE [LARGE SCALE GENOMIC DNA]</scope>
    <source>
        <strain evidence="16">PI 553951</strain>
    </source>
</reference>
<name>A0AAW1XI63_RUBAR</name>
<evidence type="ECO:0000259" key="15">
    <source>
        <dbReference type="PROSITE" id="PS50089"/>
    </source>
</evidence>
<evidence type="ECO:0000256" key="10">
    <source>
        <dbReference type="ARBA" id="ARBA00022833"/>
    </source>
</evidence>
<dbReference type="Gene3D" id="3.30.40.10">
    <property type="entry name" value="Zinc/RING finger domain, C3HC4 (zinc finger)"/>
    <property type="match status" value="1"/>
</dbReference>
<accession>A0AAW1XI63</accession>
<evidence type="ECO:0000256" key="12">
    <source>
        <dbReference type="ARBA" id="ARBA00023136"/>
    </source>
</evidence>
<comment type="pathway">
    <text evidence="3">Protein modification; protein ubiquitination.</text>
</comment>
<dbReference type="SUPFAM" id="SSF57850">
    <property type="entry name" value="RING/U-box"/>
    <property type="match status" value="1"/>
</dbReference>
<dbReference type="AlphaFoldDB" id="A0AAW1XI63"/>
<keyword evidence="10" id="KW-0862">Zinc</keyword>
<dbReference type="Proteomes" id="UP001457282">
    <property type="component" value="Unassembled WGS sequence"/>
</dbReference>
<evidence type="ECO:0000313" key="16">
    <source>
        <dbReference type="EMBL" id="KAK9936515.1"/>
    </source>
</evidence>
<keyword evidence="12 14" id="KW-0472">Membrane</keyword>
<evidence type="ECO:0000256" key="13">
    <source>
        <dbReference type="PROSITE-ProRule" id="PRU00175"/>
    </source>
</evidence>
<feature type="domain" description="RING-type" evidence="15">
    <location>
        <begin position="313"/>
        <end position="354"/>
    </location>
</feature>
<dbReference type="GO" id="GO:0016020">
    <property type="term" value="C:membrane"/>
    <property type="evidence" value="ECO:0007669"/>
    <property type="project" value="UniProtKB-SubCell"/>
</dbReference>
<dbReference type="InterPro" id="IPR001841">
    <property type="entry name" value="Znf_RING"/>
</dbReference>
<comment type="catalytic activity">
    <reaction evidence="1">
        <text>S-ubiquitinyl-[E2 ubiquitin-conjugating enzyme]-L-cysteine + [acceptor protein]-L-lysine = [E2 ubiquitin-conjugating enzyme]-L-cysteine + N(6)-ubiquitinyl-[acceptor protein]-L-lysine.</text>
        <dbReference type="EC" id="2.3.2.27"/>
    </reaction>
</comment>
<keyword evidence="9" id="KW-0833">Ubl conjugation pathway</keyword>
<dbReference type="GO" id="GO:0008270">
    <property type="term" value="F:zinc ion binding"/>
    <property type="evidence" value="ECO:0007669"/>
    <property type="project" value="UniProtKB-KW"/>
</dbReference>
<dbReference type="GO" id="GO:0006511">
    <property type="term" value="P:ubiquitin-dependent protein catabolic process"/>
    <property type="evidence" value="ECO:0007669"/>
    <property type="project" value="TreeGrafter"/>
</dbReference>
<evidence type="ECO:0000256" key="1">
    <source>
        <dbReference type="ARBA" id="ARBA00000900"/>
    </source>
</evidence>
<dbReference type="PANTHER" id="PTHR45977">
    <property type="entry name" value="TARGET OF ERK KINASE MPK-1"/>
    <property type="match status" value="1"/>
</dbReference>
<dbReference type="GO" id="GO:0016567">
    <property type="term" value="P:protein ubiquitination"/>
    <property type="evidence" value="ECO:0007669"/>
    <property type="project" value="TreeGrafter"/>
</dbReference>
<dbReference type="PANTHER" id="PTHR45977:SF42">
    <property type="entry name" value="RING_U-BOX SUPERFAMILY PROTEIN"/>
    <property type="match status" value="1"/>
</dbReference>
<keyword evidence="7" id="KW-0479">Metal-binding</keyword>
<gene>
    <name evidence="16" type="ORF">M0R45_013354</name>
</gene>
<feature type="transmembrane region" description="Helical" evidence="14">
    <location>
        <begin position="196"/>
        <end position="214"/>
    </location>
</feature>
<evidence type="ECO:0000256" key="4">
    <source>
        <dbReference type="ARBA" id="ARBA00012483"/>
    </source>
</evidence>
<evidence type="ECO:0000256" key="9">
    <source>
        <dbReference type="ARBA" id="ARBA00022786"/>
    </source>
</evidence>
<evidence type="ECO:0000256" key="2">
    <source>
        <dbReference type="ARBA" id="ARBA00004141"/>
    </source>
</evidence>
<dbReference type="SMART" id="SM00184">
    <property type="entry name" value="RING"/>
    <property type="match status" value="1"/>
</dbReference>
<evidence type="ECO:0000256" key="5">
    <source>
        <dbReference type="ARBA" id="ARBA00022679"/>
    </source>
</evidence>
<dbReference type="GO" id="GO:0061630">
    <property type="term" value="F:ubiquitin protein ligase activity"/>
    <property type="evidence" value="ECO:0007669"/>
    <property type="project" value="UniProtKB-EC"/>
</dbReference>
<keyword evidence="11 14" id="KW-1133">Transmembrane helix</keyword>
<evidence type="ECO:0000256" key="14">
    <source>
        <dbReference type="SAM" id="Phobius"/>
    </source>
</evidence>
<dbReference type="InterPro" id="IPR013083">
    <property type="entry name" value="Znf_RING/FYVE/PHD"/>
</dbReference>
<comment type="subcellular location">
    <subcellularLocation>
        <location evidence="2">Membrane</location>
        <topology evidence="2">Multi-pass membrane protein</topology>
    </subcellularLocation>
</comment>
<proteinExistence type="predicted"/>
<feature type="transmembrane region" description="Helical" evidence="14">
    <location>
        <begin position="226"/>
        <end position="253"/>
    </location>
</feature>
<evidence type="ECO:0000256" key="11">
    <source>
        <dbReference type="ARBA" id="ARBA00022989"/>
    </source>
</evidence>
<evidence type="ECO:0000256" key="3">
    <source>
        <dbReference type="ARBA" id="ARBA00004906"/>
    </source>
</evidence>
<feature type="transmembrane region" description="Helical" evidence="14">
    <location>
        <begin position="119"/>
        <end position="137"/>
    </location>
</feature>
<dbReference type="FunFam" id="3.30.40.10:FF:000217">
    <property type="entry name" value="E3 ubiquitin-protein ligase At1g12760"/>
    <property type="match status" value="1"/>
</dbReference>
<dbReference type="EC" id="2.3.2.27" evidence="4"/>
<dbReference type="PROSITE" id="PS50089">
    <property type="entry name" value="ZF_RING_2"/>
    <property type="match status" value="1"/>
</dbReference>
<keyword evidence="6 14" id="KW-0812">Transmembrane</keyword>